<accession>A0A0C3PW48</accession>
<proteinExistence type="predicted"/>
<dbReference type="EMBL" id="KN831946">
    <property type="protein sequence ID" value="KIO13114.1"/>
    <property type="molecule type" value="Genomic_DNA"/>
</dbReference>
<reference evidence="1 2" key="1">
    <citation type="submission" date="2014-04" db="EMBL/GenBank/DDBJ databases">
        <authorList>
            <consortium name="DOE Joint Genome Institute"/>
            <person name="Kuo A."/>
            <person name="Kohler A."/>
            <person name="Costa M.D."/>
            <person name="Nagy L.G."/>
            <person name="Floudas D."/>
            <person name="Copeland A."/>
            <person name="Barry K.W."/>
            <person name="Cichocki N."/>
            <person name="Veneault-Fourrey C."/>
            <person name="LaButti K."/>
            <person name="Lindquist E.A."/>
            <person name="Lipzen A."/>
            <person name="Lundell T."/>
            <person name="Morin E."/>
            <person name="Murat C."/>
            <person name="Sun H."/>
            <person name="Tunlid A."/>
            <person name="Henrissat B."/>
            <person name="Grigoriev I.V."/>
            <person name="Hibbett D.S."/>
            <person name="Martin F."/>
            <person name="Nordberg H.P."/>
            <person name="Cantor M.N."/>
            <person name="Hua S.X."/>
        </authorList>
    </citation>
    <scope>NUCLEOTIDE SEQUENCE [LARGE SCALE GENOMIC DNA]</scope>
    <source>
        <strain evidence="1 2">Marx 270</strain>
    </source>
</reference>
<organism evidence="1 2">
    <name type="scientific">Pisolithus tinctorius Marx 270</name>
    <dbReference type="NCBI Taxonomy" id="870435"/>
    <lineage>
        <taxon>Eukaryota</taxon>
        <taxon>Fungi</taxon>
        <taxon>Dikarya</taxon>
        <taxon>Basidiomycota</taxon>
        <taxon>Agaricomycotina</taxon>
        <taxon>Agaricomycetes</taxon>
        <taxon>Agaricomycetidae</taxon>
        <taxon>Boletales</taxon>
        <taxon>Sclerodermatineae</taxon>
        <taxon>Pisolithaceae</taxon>
        <taxon>Pisolithus</taxon>
    </lineage>
</organism>
<sequence length="60" mass="6965">EDVRANCDQHLYNAETTYHQRIIVKFTCRYSCELHMFCADRGHARVLLGFERLPGGFSTS</sequence>
<evidence type="ECO:0000313" key="1">
    <source>
        <dbReference type="EMBL" id="KIO13114.1"/>
    </source>
</evidence>
<dbReference type="InParanoid" id="A0A0C3PW48"/>
<feature type="non-terminal residue" evidence="1">
    <location>
        <position position="1"/>
    </location>
</feature>
<dbReference type="AlphaFoldDB" id="A0A0C3PW48"/>
<gene>
    <name evidence="1" type="ORF">M404DRAFT_122747</name>
</gene>
<dbReference type="HOGENOM" id="CLU_2948256_0_0_1"/>
<reference evidence="2" key="2">
    <citation type="submission" date="2015-01" db="EMBL/GenBank/DDBJ databases">
        <title>Evolutionary Origins and Diversification of the Mycorrhizal Mutualists.</title>
        <authorList>
            <consortium name="DOE Joint Genome Institute"/>
            <consortium name="Mycorrhizal Genomics Consortium"/>
            <person name="Kohler A."/>
            <person name="Kuo A."/>
            <person name="Nagy L.G."/>
            <person name="Floudas D."/>
            <person name="Copeland A."/>
            <person name="Barry K.W."/>
            <person name="Cichocki N."/>
            <person name="Veneault-Fourrey C."/>
            <person name="LaButti K."/>
            <person name="Lindquist E.A."/>
            <person name="Lipzen A."/>
            <person name="Lundell T."/>
            <person name="Morin E."/>
            <person name="Murat C."/>
            <person name="Riley R."/>
            <person name="Ohm R."/>
            <person name="Sun H."/>
            <person name="Tunlid A."/>
            <person name="Henrissat B."/>
            <person name="Grigoriev I.V."/>
            <person name="Hibbett D.S."/>
            <person name="Martin F."/>
        </authorList>
    </citation>
    <scope>NUCLEOTIDE SEQUENCE [LARGE SCALE GENOMIC DNA]</scope>
    <source>
        <strain evidence="2">Marx 270</strain>
    </source>
</reference>
<keyword evidence="2" id="KW-1185">Reference proteome</keyword>
<dbReference type="OrthoDB" id="2667387at2759"/>
<evidence type="ECO:0000313" key="2">
    <source>
        <dbReference type="Proteomes" id="UP000054217"/>
    </source>
</evidence>
<protein>
    <submittedName>
        <fullName evidence="1">Uncharacterized protein</fullName>
    </submittedName>
</protein>
<dbReference type="Proteomes" id="UP000054217">
    <property type="component" value="Unassembled WGS sequence"/>
</dbReference>
<name>A0A0C3PW48_PISTI</name>